<evidence type="ECO:0000313" key="3">
    <source>
        <dbReference type="EMBL" id="REL36249.1"/>
    </source>
</evidence>
<gene>
    <name evidence="3" type="ORF">DXX92_13485</name>
</gene>
<comment type="caution">
    <text evidence="3">The sequence shown here is derived from an EMBL/GenBank/DDBJ whole genome shotgun (WGS) entry which is preliminary data.</text>
</comment>
<dbReference type="RefSeq" id="WP_116000917.1">
    <property type="nucleotide sequence ID" value="NZ_QUOV01000001.1"/>
</dbReference>
<keyword evidence="1" id="KW-0472">Membrane</keyword>
<dbReference type="Gene3D" id="1.10.260.40">
    <property type="entry name" value="lambda repressor-like DNA-binding domains"/>
    <property type="match status" value="1"/>
</dbReference>
<dbReference type="SUPFAM" id="SSF47413">
    <property type="entry name" value="lambda repressor-like DNA-binding domains"/>
    <property type="match status" value="1"/>
</dbReference>
<organism evidence="3 4">
    <name type="scientific">Thalassotalea euphylliae</name>
    <dbReference type="NCBI Taxonomy" id="1655234"/>
    <lineage>
        <taxon>Bacteria</taxon>
        <taxon>Pseudomonadati</taxon>
        <taxon>Pseudomonadota</taxon>
        <taxon>Gammaproteobacteria</taxon>
        <taxon>Alteromonadales</taxon>
        <taxon>Colwelliaceae</taxon>
        <taxon>Thalassotalea</taxon>
    </lineage>
</organism>
<name>A0A3E0UH90_9GAMM</name>
<dbReference type="PROSITE" id="PS50943">
    <property type="entry name" value="HTH_CROC1"/>
    <property type="match status" value="1"/>
</dbReference>
<dbReference type="InterPro" id="IPR010982">
    <property type="entry name" value="Lambda_DNA-bd_dom_sf"/>
</dbReference>
<accession>A0A3E0UH90</accession>
<feature type="transmembrane region" description="Helical" evidence="1">
    <location>
        <begin position="196"/>
        <end position="214"/>
    </location>
</feature>
<dbReference type="GO" id="GO:0003677">
    <property type="term" value="F:DNA binding"/>
    <property type="evidence" value="ECO:0007669"/>
    <property type="project" value="InterPro"/>
</dbReference>
<dbReference type="Pfam" id="PF01381">
    <property type="entry name" value="HTH_3"/>
    <property type="match status" value="1"/>
</dbReference>
<proteinExistence type="predicted"/>
<keyword evidence="1" id="KW-0812">Transmembrane</keyword>
<dbReference type="Proteomes" id="UP000256999">
    <property type="component" value="Unassembled WGS sequence"/>
</dbReference>
<dbReference type="AlphaFoldDB" id="A0A3E0UH90"/>
<evidence type="ECO:0000259" key="2">
    <source>
        <dbReference type="PROSITE" id="PS50943"/>
    </source>
</evidence>
<evidence type="ECO:0000256" key="1">
    <source>
        <dbReference type="SAM" id="Phobius"/>
    </source>
</evidence>
<feature type="transmembrane region" description="Helical" evidence="1">
    <location>
        <begin position="81"/>
        <end position="105"/>
    </location>
</feature>
<feature type="transmembrane region" description="Helical" evidence="1">
    <location>
        <begin position="164"/>
        <end position="184"/>
    </location>
</feature>
<protein>
    <submittedName>
        <fullName evidence="3">XRE family transcriptional regulator</fullName>
    </submittedName>
</protein>
<evidence type="ECO:0000313" key="4">
    <source>
        <dbReference type="Proteomes" id="UP000256999"/>
    </source>
</evidence>
<feature type="domain" description="HTH cro/C1-type" evidence="2">
    <location>
        <begin position="8"/>
        <end position="61"/>
    </location>
</feature>
<dbReference type="InterPro" id="IPR001387">
    <property type="entry name" value="Cro/C1-type_HTH"/>
</dbReference>
<dbReference type="SMART" id="SM00530">
    <property type="entry name" value="HTH_XRE"/>
    <property type="match status" value="1"/>
</dbReference>
<keyword evidence="1" id="KW-1133">Transmembrane helix</keyword>
<reference evidence="3 4" key="1">
    <citation type="submission" date="2018-08" db="EMBL/GenBank/DDBJ databases">
        <title>Thalassotalea euphylliae genome.</title>
        <authorList>
            <person name="Summers S."/>
            <person name="Rice S.A."/>
            <person name="Freckelton M.L."/>
            <person name="Nedved B.T."/>
            <person name="Hadfield M.G."/>
        </authorList>
    </citation>
    <scope>NUCLEOTIDE SEQUENCE [LARGE SCALE GENOMIC DNA]</scope>
    <source>
        <strain evidence="3 4">H2</strain>
    </source>
</reference>
<dbReference type="OrthoDB" id="21915at2"/>
<sequence length="228" mass="24851">MLLSTDKLKKIRSEHGWSQEVLAKASGLSVRTIQRIESDGKASAESTLAIASVFNLSPQLLMATSNEIEVNWVRRIIMKNLMALLVITGAIAMFVVLGESASLVIDVQSGLFLILFLYAATVIAFGTKGMLKSIQGLKYLFTDELVGGVQAQYLAKLYSSQVKFLYAGALIGFISGAIGILGNIDTYENFVFQRASSFNLIIIFHAAIIAESIFRPLSLKLKTCDMLS</sequence>
<dbReference type="CDD" id="cd00093">
    <property type="entry name" value="HTH_XRE"/>
    <property type="match status" value="1"/>
</dbReference>
<dbReference type="EMBL" id="QUOV01000001">
    <property type="protein sequence ID" value="REL36249.1"/>
    <property type="molecule type" value="Genomic_DNA"/>
</dbReference>
<feature type="transmembrane region" description="Helical" evidence="1">
    <location>
        <begin position="111"/>
        <end position="131"/>
    </location>
</feature>